<evidence type="ECO:0000313" key="3">
    <source>
        <dbReference type="Proteomes" id="UP000198348"/>
    </source>
</evidence>
<dbReference type="Proteomes" id="UP000198348">
    <property type="component" value="Unassembled WGS sequence"/>
</dbReference>
<dbReference type="RefSeq" id="WP_176440049.1">
    <property type="nucleotide sequence ID" value="NZ_FZNW01000026.1"/>
</dbReference>
<feature type="compositionally biased region" description="Basic and acidic residues" evidence="1">
    <location>
        <begin position="13"/>
        <end position="24"/>
    </location>
</feature>
<evidence type="ECO:0000256" key="1">
    <source>
        <dbReference type="SAM" id="MobiDB-lite"/>
    </source>
</evidence>
<evidence type="ECO:0000313" key="2">
    <source>
        <dbReference type="EMBL" id="SNR87497.1"/>
    </source>
</evidence>
<dbReference type="EMBL" id="FZNW01000026">
    <property type="protein sequence ID" value="SNR87497.1"/>
    <property type="molecule type" value="Genomic_DNA"/>
</dbReference>
<protein>
    <submittedName>
        <fullName evidence="2">Uncharacterized protein</fullName>
    </submittedName>
</protein>
<dbReference type="AlphaFoldDB" id="A0A238ZVR0"/>
<accession>A0A238ZVR0</accession>
<reference evidence="3" key="1">
    <citation type="submission" date="2017-06" db="EMBL/GenBank/DDBJ databases">
        <authorList>
            <person name="Varghese N."/>
            <person name="Submissions S."/>
        </authorList>
    </citation>
    <scope>NUCLEOTIDE SEQUENCE [LARGE SCALE GENOMIC DNA]</scope>
    <source>
        <strain evidence="3">DSM 45207</strain>
    </source>
</reference>
<name>A0A238ZVR0_9PSEU</name>
<feature type="region of interest" description="Disordered" evidence="1">
    <location>
        <begin position="1"/>
        <end position="45"/>
    </location>
</feature>
<gene>
    <name evidence="2" type="ORF">SAMN06265360_12638</name>
</gene>
<organism evidence="2 3">
    <name type="scientific">Haloechinothrix alba</name>
    <dbReference type="NCBI Taxonomy" id="664784"/>
    <lineage>
        <taxon>Bacteria</taxon>
        <taxon>Bacillati</taxon>
        <taxon>Actinomycetota</taxon>
        <taxon>Actinomycetes</taxon>
        <taxon>Pseudonocardiales</taxon>
        <taxon>Pseudonocardiaceae</taxon>
        <taxon>Haloechinothrix</taxon>
    </lineage>
</organism>
<proteinExistence type="predicted"/>
<feature type="compositionally biased region" description="Basic and acidic residues" evidence="1">
    <location>
        <begin position="33"/>
        <end position="45"/>
    </location>
</feature>
<sequence length="45" mass="5109">MGKAKDAAAAAKEYARNAQRDWRETSGSTRSLRKLEGTDQRNRKK</sequence>
<keyword evidence="3" id="KW-1185">Reference proteome</keyword>